<reference evidence="1 2" key="1">
    <citation type="journal article" date="2020" name="Int. J. Med. Microbiol.">
        <title>Discovery of Paenibacillus larvae ERIC V: Phenotypic and genomic comparison to genotypes ERIC I-IV reveal different inventories of virulence factors which correlate with epidemiological prevalences of American Foulbrood.</title>
        <authorList>
            <person name="Beims H."/>
            <person name="Bunk B."/>
            <person name="Erler S."/>
            <person name="Mohr K.I."/>
            <person name="Sproer C."/>
            <person name="Pradella S."/>
            <person name="Gunther G."/>
            <person name="Rohde M."/>
            <person name="von der Ohe W."/>
            <person name="Steinert M."/>
        </authorList>
    </citation>
    <scope>NUCLEOTIDE SEQUENCE [LARGE SCALE GENOMIC DNA]</scope>
    <source>
        <strain evidence="1">Eric_V</strain>
    </source>
</reference>
<dbReference type="NCBIfam" id="TIGR01547">
    <property type="entry name" value="phage_term_2"/>
    <property type="match status" value="1"/>
</dbReference>
<dbReference type="Proteomes" id="UP000464330">
    <property type="component" value="Chromosome"/>
</dbReference>
<proteinExistence type="predicted"/>
<dbReference type="Gene3D" id="3.40.50.300">
    <property type="entry name" value="P-loop containing nucleotide triphosphate hydrolases"/>
    <property type="match status" value="1"/>
</dbReference>
<organism evidence="1 2">
    <name type="scientific">Paenibacillus larvae subsp. larvae</name>
    <dbReference type="NCBI Taxonomy" id="147375"/>
    <lineage>
        <taxon>Bacteria</taxon>
        <taxon>Bacillati</taxon>
        <taxon>Bacillota</taxon>
        <taxon>Bacilli</taxon>
        <taxon>Bacillales</taxon>
        <taxon>Paenibacillaceae</taxon>
        <taxon>Paenibacillus</taxon>
    </lineage>
</organism>
<evidence type="ECO:0000313" key="2">
    <source>
        <dbReference type="Proteomes" id="UP000464330"/>
    </source>
</evidence>
<evidence type="ECO:0000313" key="1">
    <source>
        <dbReference type="EMBL" id="QHZ52169.1"/>
    </source>
</evidence>
<protein>
    <submittedName>
        <fullName evidence="1">Phage terminase, large subunit, PBSX family</fullName>
    </submittedName>
</protein>
<dbReference type="Gene3D" id="3.30.420.280">
    <property type="match status" value="1"/>
</dbReference>
<name>A0A6C0QTU4_9BACL</name>
<gene>
    <name evidence="1" type="ORF">ERICV_03055</name>
</gene>
<dbReference type="RefSeq" id="WP_172423427.1">
    <property type="nucleotide sequence ID" value="NZ_CP019717.1"/>
</dbReference>
<sequence>MKLKKATFQWKPFSDKQVKVLTWWMHESPHSEKDAIICDGAVRAGKTVAMAFSYVAWATETFTEQQFGMSGKTIGALRRNVIGPLKQMLISRGYQVIDRRADNYLIISRGLSRNYFYLFGGKDERSQDLIQGVTLAGMFFDEVALMPKSFVDQAVARCSVDGSKLWFNCNPAGPYHWFKMEWLDQREQKNALHLHFTMDDNLSLSEKIKERYKRMFSGVFYKRYILGLWVAAEGIIFDMFDEAKHKVECPSKFLRWYISVDYGTQNPTVFLLWGLGRNGKWYCTKEYYYDGRASSKQKTDQEYYDDLVEFAEGLPIYHVIVDPSAASFIATIRKGGQFVVKKAKNDVLEGIRNTATALVEASILFSKDCNHCFKEFASYLWDPKAVERGEEAPIKQNDHCMDAVRYFVNTMMRKSGVSFD</sequence>
<dbReference type="InterPro" id="IPR006437">
    <property type="entry name" value="Phage_terminase_lsu"/>
</dbReference>
<dbReference type="EMBL" id="CP019717">
    <property type="protein sequence ID" value="QHZ52169.1"/>
    <property type="molecule type" value="Genomic_DNA"/>
</dbReference>
<dbReference type="AlphaFoldDB" id="A0A6C0QTU4"/>
<dbReference type="Pfam" id="PF03237">
    <property type="entry name" value="Terminase_6N"/>
    <property type="match status" value="1"/>
</dbReference>
<accession>A0A6C0QTU4</accession>
<dbReference type="InterPro" id="IPR027417">
    <property type="entry name" value="P-loop_NTPase"/>
</dbReference>